<dbReference type="Pfam" id="PF06985">
    <property type="entry name" value="HET"/>
    <property type="match status" value="1"/>
</dbReference>
<keyword evidence="1" id="KW-0472">Membrane</keyword>
<reference evidence="3 4" key="1">
    <citation type="submission" date="2020-03" db="EMBL/GenBank/DDBJ databases">
        <title>Draft Genome Sequence of Cudoniella acicularis.</title>
        <authorList>
            <person name="Buettner E."/>
            <person name="Kellner H."/>
        </authorList>
    </citation>
    <scope>NUCLEOTIDE SEQUENCE [LARGE SCALE GENOMIC DNA]</scope>
    <source>
        <strain evidence="3 4">DSM 108380</strain>
    </source>
</reference>
<feature type="transmembrane region" description="Helical" evidence="1">
    <location>
        <begin position="20"/>
        <end position="39"/>
    </location>
</feature>
<protein>
    <recommendedName>
        <fullName evidence="2">Heterokaryon incompatibility domain-containing protein</fullName>
    </recommendedName>
</protein>
<dbReference type="Proteomes" id="UP000566819">
    <property type="component" value="Unassembled WGS sequence"/>
</dbReference>
<dbReference type="InterPro" id="IPR052895">
    <property type="entry name" value="HetReg/Transcr_Mod"/>
</dbReference>
<dbReference type="Pfam" id="PF26639">
    <property type="entry name" value="Het-6_barrel"/>
    <property type="match status" value="1"/>
</dbReference>
<evidence type="ECO:0000313" key="3">
    <source>
        <dbReference type="EMBL" id="KAF4632259.1"/>
    </source>
</evidence>
<dbReference type="InterPro" id="IPR010730">
    <property type="entry name" value="HET"/>
</dbReference>
<dbReference type="EMBL" id="JAAMPI010000363">
    <property type="protein sequence ID" value="KAF4632259.1"/>
    <property type="molecule type" value="Genomic_DNA"/>
</dbReference>
<dbReference type="PANTHER" id="PTHR24148:SF73">
    <property type="entry name" value="HET DOMAIN PROTEIN (AFU_ORTHOLOGUE AFUA_8G01020)"/>
    <property type="match status" value="1"/>
</dbReference>
<proteinExistence type="predicted"/>
<evidence type="ECO:0000259" key="2">
    <source>
        <dbReference type="Pfam" id="PF06985"/>
    </source>
</evidence>
<accession>A0A8H4RNZ3</accession>
<name>A0A8H4RNZ3_9HELO</name>
<dbReference type="AlphaFoldDB" id="A0A8H4RNZ3"/>
<keyword evidence="1" id="KW-1133">Transmembrane helix</keyword>
<sequence>MDPSSPDFFRRLKLTLQLSLIAICSGLGVGLYCTGLLAFSKIISKFMILPEVLEEFLRHLAALWFFVKQIQNAMTFLNFRLPPQMAEEFEAEYERPIPILARCILPGLRILTFLASGWYFLGRSDVFLAPLRAFSTEPSWILLVPYSYHVLKITLYVPDVSIGFFSPSITALVVDLLVYPYEAWIRRRRRLLLHTFVEGPVRGNKNLSSLAQFQYSPITKPGVFRLLKLMTIGGRMSATLEHFSVDACPPYWAISYMWGSNKMDHQLVFHANGGSRLPITESCATVLTLLTPLQTRYLWIDAICINQHSPDGAEKVLQIPLMADIYSRADQVVGCMSTNAIPADKNPLRPSFLFDLTRFIRFNPRVKAMRLPYLHHISDWIGFCWLLDHGYWQRAWIVQEMALAKKLIFVYGEASFSLEQYSYVVKNLSNRMAIGKVTNENAILKYVPSLFILLTRMSDRLDMLRELKKSIDSADRSQWPSLAQVADMQYTIMSTDPRDQIFALLGLASDGAAPELKPDYNHSNTYEKAIKSAIFHSFDLGQLHLFLGAGLAYRNEDGDGQDLPSWVPVFPKPKRRREGNWALEKVRKGTFHLQYLVSADKRELSVQGAIADEIAILCPVSVAVPWVKLQKDQENTGSDRGGSGAPPAMVGPRDDLIQWGVKNLSDFFRATRRLADLKVPPKYASKTSRSEAYQRAMVMDWDGAGRGGTSPASNRTLTTFMKFRAAYEDAFKGGSVKPNKEVYDHDFQATFKQLFFSHWYNYDFAITRQGLIAWVPQGSLPGDILCFFNGVDVPFSLRPAGLKGSGQHYLVGDAYIHGLMRGEAKELNTEAIWFKII</sequence>
<evidence type="ECO:0000256" key="1">
    <source>
        <dbReference type="SAM" id="Phobius"/>
    </source>
</evidence>
<feature type="domain" description="Heterokaryon incompatibility" evidence="2">
    <location>
        <begin position="251"/>
        <end position="400"/>
    </location>
</feature>
<organism evidence="3 4">
    <name type="scientific">Cudoniella acicularis</name>
    <dbReference type="NCBI Taxonomy" id="354080"/>
    <lineage>
        <taxon>Eukaryota</taxon>
        <taxon>Fungi</taxon>
        <taxon>Dikarya</taxon>
        <taxon>Ascomycota</taxon>
        <taxon>Pezizomycotina</taxon>
        <taxon>Leotiomycetes</taxon>
        <taxon>Helotiales</taxon>
        <taxon>Tricladiaceae</taxon>
        <taxon>Cudoniella</taxon>
    </lineage>
</organism>
<dbReference type="OrthoDB" id="2157530at2759"/>
<gene>
    <name evidence="3" type="ORF">G7Y89_g5868</name>
</gene>
<feature type="transmembrane region" description="Helical" evidence="1">
    <location>
        <begin position="99"/>
        <end position="121"/>
    </location>
</feature>
<dbReference type="PANTHER" id="PTHR24148">
    <property type="entry name" value="ANKYRIN REPEAT DOMAIN-CONTAINING PROTEIN 39 HOMOLOG-RELATED"/>
    <property type="match status" value="1"/>
</dbReference>
<keyword evidence="4" id="KW-1185">Reference proteome</keyword>
<evidence type="ECO:0000313" key="4">
    <source>
        <dbReference type="Proteomes" id="UP000566819"/>
    </source>
</evidence>
<comment type="caution">
    <text evidence="3">The sequence shown here is derived from an EMBL/GenBank/DDBJ whole genome shotgun (WGS) entry which is preliminary data.</text>
</comment>
<keyword evidence="1" id="KW-0812">Transmembrane</keyword>